<comment type="caution">
    <text evidence="1">The sequence shown here is derived from an EMBL/GenBank/DDBJ whole genome shotgun (WGS) entry which is preliminary data.</text>
</comment>
<gene>
    <name evidence="1" type="ORF">OGAPHI_003718</name>
</gene>
<dbReference type="Proteomes" id="UP000769157">
    <property type="component" value="Unassembled WGS sequence"/>
</dbReference>
<proteinExistence type="predicted"/>
<reference evidence="1" key="2">
    <citation type="submission" date="2021-01" db="EMBL/GenBank/DDBJ databases">
        <authorList>
            <person name="Schikora-Tamarit M.A."/>
        </authorList>
    </citation>
    <scope>NUCLEOTIDE SEQUENCE</scope>
    <source>
        <strain evidence="1">CBS6075</strain>
    </source>
</reference>
<dbReference type="EMBL" id="JAEUBE010000295">
    <property type="protein sequence ID" value="KAH3665532.1"/>
    <property type="molecule type" value="Genomic_DNA"/>
</dbReference>
<dbReference type="GeneID" id="70235683"/>
<evidence type="ECO:0000313" key="1">
    <source>
        <dbReference type="EMBL" id="KAH3665532.1"/>
    </source>
</evidence>
<keyword evidence="2" id="KW-1185">Reference proteome</keyword>
<sequence>MLCPLNASVIWSSAAIGIAARYADLLATARVSFWIASLSSTVVGSLNDCLSDSSVACNLVESSISIRDSTSESRSHGVLNLCALVAGEFVHLDVVLAVRQHLQLVVKGTPLGVDNHVGDTLSLELLSHVVRDLLDVLELLVVGTVGSCTENTANKSGSLLIGSSVRSGQQCSDGIVCQGRNGDRDFKGIQMALEHFHNVLANTIWDIEPFGPSKQSTSI</sequence>
<organism evidence="1 2">
    <name type="scientific">Ogataea philodendri</name>
    <dbReference type="NCBI Taxonomy" id="1378263"/>
    <lineage>
        <taxon>Eukaryota</taxon>
        <taxon>Fungi</taxon>
        <taxon>Dikarya</taxon>
        <taxon>Ascomycota</taxon>
        <taxon>Saccharomycotina</taxon>
        <taxon>Pichiomycetes</taxon>
        <taxon>Pichiales</taxon>
        <taxon>Pichiaceae</taxon>
        <taxon>Ogataea</taxon>
    </lineage>
</organism>
<evidence type="ECO:0000313" key="2">
    <source>
        <dbReference type="Proteomes" id="UP000769157"/>
    </source>
</evidence>
<accession>A0A9P8P5X0</accession>
<protein>
    <submittedName>
        <fullName evidence="1">Uncharacterized protein</fullName>
    </submittedName>
</protein>
<name>A0A9P8P5X0_9ASCO</name>
<reference evidence="1" key="1">
    <citation type="journal article" date="2021" name="Open Biol.">
        <title>Shared evolutionary footprints suggest mitochondrial oxidative damage underlies multiple complex I losses in fungi.</title>
        <authorList>
            <person name="Schikora-Tamarit M.A."/>
            <person name="Marcet-Houben M."/>
            <person name="Nosek J."/>
            <person name="Gabaldon T."/>
        </authorList>
    </citation>
    <scope>NUCLEOTIDE SEQUENCE</scope>
    <source>
        <strain evidence="1">CBS6075</strain>
    </source>
</reference>
<dbReference type="AlphaFoldDB" id="A0A9P8P5X0"/>
<dbReference type="RefSeq" id="XP_046060736.1">
    <property type="nucleotide sequence ID" value="XM_046204721.1"/>
</dbReference>